<sequence length="389" mass="42068">MAGTEASAVHRALSNLFTTLSPEQVQKFLTEMHGAGNAPAGVAAVNGNVLSTPNADQLLKSTNAIQMQTSSIPRSSRGKRTRENGKLRPLNSFIAFRSFYSAAFPDLSQKVKSGLIRLLWTSDPFKGKWAILAKAYSIIRDKHSDQVNLDTFLTLNGPFIGIVPAAEYLKVMGLQLAQSPDKQFSLVKTNDNPNLSFFDLATNLSADDVVDYCYQTGYVQGTIPGKKTTHQEAALAMAVAAQPNGPTENGFATSNIKSKANLSLTQEQVNISGVDAGSQLDNNGKVTTDLTRFRANNSRALVIHPAVLNNTAAIAQNLANSAAAANNALYTAEDFEQELRNVMNAFPFDAEDDGYYGLFNPALRTPVVVYNPYRVQGDFDAFDIGELSM</sequence>
<evidence type="ECO:0000313" key="8">
    <source>
        <dbReference type="Proteomes" id="UP000054559"/>
    </source>
</evidence>
<evidence type="ECO:0000256" key="5">
    <source>
        <dbReference type="RuleBase" id="RU003516"/>
    </source>
</evidence>
<proteinExistence type="inferred from homology"/>
<dbReference type="InterPro" id="IPR006856">
    <property type="entry name" value="MATalpha_HMGbox"/>
</dbReference>
<accession>A0A0J8R756</accession>
<gene>
    <name evidence="7" type="ORF">CISG_08665</name>
</gene>
<dbReference type="GO" id="GO:0008301">
    <property type="term" value="F:DNA binding, bending"/>
    <property type="evidence" value="ECO:0007669"/>
    <property type="project" value="InterPro"/>
</dbReference>
<dbReference type="GO" id="GO:0045895">
    <property type="term" value="P:positive regulation of mating-type specific transcription, DNA-templated"/>
    <property type="evidence" value="ECO:0007669"/>
    <property type="project" value="InterPro"/>
</dbReference>
<reference evidence="8" key="1">
    <citation type="journal article" date="2010" name="Genome Res.">
        <title>Population genomic sequencing of Coccidioides fungi reveals recent hybridization and transposon control.</title>
        <authorList>
            <person name="Neafsey D.E."/>
            <person name="Barker B.M."/>
            <person name="Sharpton T.J."/>
            <person name="Stajich J.E."/>
            <person name="Park D.J."/>
            <person name="Whiston E."/>
            <person name="Hung C.-Y."/>
            <person name="McMahan C."/>
            <person name="White J."/>
            <person name="Sykes S."/>
            <person name="Heiman D."/>
            <person name="Young S."/>
            <person name="Zeng Q."/>
            <person name="Abouelleil A."/>
            <person name="Aftuck L."/>
            <person name="Bessette D."/>
            <person name="Brown A."/>
            <person name="FitzGerald M."/>
            <person name="Lui A."/>
            <person name="Macdonald J.P."/>
            <person name="Priest M."/>
            <person name="Orbach M.J."/>
            <person name="Galgiani J.N."/>
            <person name="Kirkland T.N."/>
            <person name="Cole G.T."/>
            <person name="Birren B.W."/>
            <person name="Henn M.R."/>
            <person name="Taylor J.W."/>
            <person name="Rounsley S.D."/>
        </authorList>
    </citation>
    <scope>NUCLEOTIDE SEQUENCE [LARGE SCALE GENOMIC DNA]</scope>
    <source>
        <strain evidence="8">RMSCC 3703</strain>
    </source>
</reference>
<organism evidence="7 8">
    <name type="scientific">Coccidioides immitis RMSCC 3703</name>
    <dbReference type="NCBI Taxonomy" id="454286"/>
    <lineage>
        <taxon>Eukaryota</taxon>
        <taxon>Fungi</taxon>
        <taxon>Dikarya</taxon>
        <taxon>Ascomycota</taxon>
        <taxon>Pezizomycotina</taxon>
        <taxon>Eurotiomycetes</taxon>
        <taxon>Eurotiomycetidae</taxon>
        <taxon>Onygenales</taxon>
        <taxon>Onygenaceae</taxon>
        <taxon>Coccidioides</taxon>
    </lineage>
</organism>
<name>A0A0J8R756_COCIT</name>
<evidence type="ECO:0000256" key="4">
    <source>
        <dbReference type="ARBA" id="ARBA00023242"/>
    </source>
</evidence>
<evidence type="ECO:0000259" key="6">
    <source>
        <dbReference type="PROSITE" id="PS51325"/>
    </source>
</evidence>
<dbReference type="GO" id="GO:0005634">
    <property type="term" value="C:nucleus"/>
    <property type="evidence" value="ECO:0007669"/>
    <property type="project" value="UniProtKB-SubCell"/>
</dbReference>
<dbReference type="Proteomes" id="UP000054559">
    <property type="component" value="Unassembled WGS sequence"/>
</dbReference>
<keyword evidence="1 5" id="KW-0805">Transcription regulation</keyword>
<comment type="subcellular location">
    <subcellularLocation>
        <location evidence="5">Nucleus</location>
    </subcellularLocation>
</comment>
<evidence type="ECO:0000313" key="7">
    <source>
        <dbReference type="EMBL" id="KMU80676.1"/>
    </source>
</evidence>
<evidence type="ECO:0000256" key="3">
    <source>
        <dbReference type="ARBA" id="ARBA00023163"/>
    </source>
</evidence>
<evidence type="ECO:0000256" key="2">
    <source>
        <dbReference type="ARBA" id="ARBA00023125"/>
    </source>
</evidence>
<dbReference type="PROSITE" id="PS51325">
    <property type="entry name" value="ALPHA_BOX"/>
    <property type="match status" value="1"/>
</dbReference>
<dbReference type="EMBL" id="DS268188">
    <property type="protein sequence ID" value="KMU80676.1"/>
    <property type="molecule type" value="Genomic_DNA"/>
</dbReference>
<keyword evidence="4 5" id="KW-0539">Nucleus</keyword>
<evidence type="ECO:0000256" key="1">
    <source>
        <dbReference type="ARBA" id="ARBA00023015"/>
    </source>
</evidence>
<keyword evidence="3 5" id="KW-0804">Transcription</keyword>
<keyword evidence="2 5" id="KW-0238">DNA-binding</keyword>
<dbReference type="OrthoDB" id="5398665at2759"/>
<dbReference type="Pfam" id="PF04769">
    <property type="entry name" value="MATalpha_HMGbox"/>
    <property type="match status" value="1"/>
</dbReference>
<feature type="domain" description="Alpha box" evidence="6">
    <location>
        <begin position="85"/>
        <end position="140"/>
    </location>
</feature>
<dbReference type="AlphaFoldDB" id="A0A0J8R756"/>
<protein>
    <submittedName>
        <fullName evidence="7">Mating-type protein MAT-1</fullName>
    </submittedName>
</protein>
<comment type="similarity">
    <text evidence="5">Belongs to the MATALPHA1 family.</text>
</comment>